<proteinExistence type="inferred from homology"/>
<accession>A0A075MXE8</accession>
<dbReference type="InterPro" id="IPR017926">
    <property type="entry name" value="GATASE"/>
</dbReference>
<dbReference type="GO" id="GO:0044210">
    <property type="term" value="P:'de novo' CTP biosynthetic process"/>
    <property type="evidence" value="ECO:0007669"/>
    <property type="project" value="UniProtKB-UniRule"/>
</dbReference>
<feature type="active site" evidence="11">
    <location>
        <position position="529"/>
    </location>
</feature>
<evidence type="ECO:0000256" key="10">
    <source>
        <dbReference type="ARBA" id="ARBA00047781"/>
    </source>
</evidence>
<feature type="binding site" evidence="11">
    <location>
        <position position="89"/>
    </location>
    <ligand>
        <name>Mg(2+)</name>
        <dbReference type="ChEBI" id="CHEBI:18420"/>
    </ligand>
</feature>
<feature type="binding site" evidence="11">
    <location>
        <position position="425"/>
    </location>
    <ligand>
        <name>L-glutamine</name>
        <dbReference type="ChEBI" id="CHEBI:58359"/>
    </ligand>
</feature>
<dbReference type="SUPFAM" id="SSF52317">
    <property type="entry name" value="Class I glutamine amidotransferase-like"/>
    <property type="match status" value="1"/>
</dbReference>
<feature type="domain" description="Glutamine amidotransferase" evidence="12">
    <location>
        <begin position="320"/>
        <end position="546"/>
    </location>
</feature>
<keyword evidence="8 11" id="KW-0315">Glutamine amidotransferase</keyword>
<feature type="domain" description="CTP synthase N-terminal" evidence="13">
    <location>
        <begin position="21"/>
        <end position="285"/>
    </location>
</feature>
<dbReference type="PANTHER" id="PTHR11550">
    <property type="entry name" value="CTP SYNTHASE"/>
    <property type="match status" value="1"/>
</dbReference>
<evidence type="ECO:0000256" key="5">
    <source>
        <dbReference type="ARBA" id="ARBA00022741"/>
    </source>
</evidence>
<dbReference type="GO" id="GO:0097268">
    <property type="term" value="C:cytoophidium"/>
    <property type="evidence" value="ECO:0007669"/>
    <property type="project" value="UniProtKB-ARBA"/>
</dbReference>
<evidence type="ECO:0000256" key="11">
    <source>
        <dbReference type="HAMAP-Rule" id="MF_01227"/>
    </source>
</evidence>
<comment type="catalytic activity">
    <reaction evidence="11">
        <text>L-glutamine + H2O = L-glutamate + NH4(+)</text>
        <dbReference type="Rhea" id="RHEA:15889"/>
        <dbReference type="ChEBI" id="CHEBI:15377"/>
        <dbReference type="ChEBI" id="CHEBI:28938"/>
        <dbReference type="ChEBI" id="CHEBI:29985"/>
        <dbReference type="ChEBI" id="CHEBI:58359"/>
    </reaction>
</comment>
<dbReference type="EMBL" id="CP007174">
    <property type="protein sequence ID" value="AIF83979.1"/>
    <property type="molecule type" value="Genomic_DNA"/>
</dbReference>
<comment type="caution">
    <text evidence="11">Lacks conserved residue(s) required for the propagation of feature annotation.</text>
</comment>
<feature type="binding site" evidence="11">
    <location>
        <position position="89"/>
    </location>
    <ligand>
        <name>ATP</name>
        <dbReference type="ChEBI" id="CHEBI:30616"/>
    </ligand>
</feature>
<comment type="catalytic activity">
    <reaction evidence="10 11">
        <text>UTP + L-glutamine + ATP + H2O = CTP + L-glutamate + ADP + phosphate + 2 H(+)</text>
        <dbReference type="Rhea" id="RHEA:26426"/>
        <dbReference type="ChEBI" id="CHEBI:15377"/>
        <dbReference type="ChEBI" id="CHEBI:15378"/>
        <dbReference type="ChEBI" id="CHEBI:29985"/>
        <dbReference type="ChEBI" id="CHEBI:30616"/>
        <dbReference type="ChEBI" id="CHEBI:37563"/>
        <dbReference type="ChEBI" id="CHEBI:43474"/>
        <dbReference type="ChEBI" id="CHEBI:46398"/>
        <dbReference type="ChEBI" id="CHEBI:58359"/>
        <dbReference type="ChEBI" id="CHEBI:456216"/>
        <dbReference type="EC" id="6.3.4.2"/>
    </reaction>
</comment>
<organism evidence="14 15">
    <name type="scientific">Candidatus Nitrososphaera evergladensis SR1</name>
    <dbReference type="NCBI Taxonomy" id="1459636"/>
    <lineage>
        <taxon>Archaea</taxon>
        <taxon>Nitrososphaerota</taxon>
        <taxon>Nitrososphaeria</taxon>
        <taxon>Nitrososphaerales</taxon>
        <taxon>Nitrososphaeraceae</taxon>
        <taxon>Nitrososphaera</taxon>
    </lineage>
</organism>
<keyword evidence="6 11" id="KW-0067">ATP-binding</keyword>
<evidence type="ECO:0000256" key="9">
    <source>
        <dbReference type="ARBA" id="ARBA00022975"/>
    </source>
</evidence>
<dbReference type="EC" id="6.3.4.2" evidence="11"/>
<dbReference type="Gene3D" id="3.40.50.300">
    <property type="entry name" value="P-loop containing nucleotide triphosphate hydrolases"/>
    <property type="match status" value="1"/>
</dbReference>
<keyword evidence="9 11" id="KW-0665">Pyrimidine biosynthesis</keyword>
<keyword evidence="15" id="KW-1185">Reference proteome</keyword>
<feature type="binding site" evidence="11">
    <location>
        <begin position="206"/>
        <end position="211"/>
    </location>
    <ligand>
        <name>UTP</name>
        <dbReference type="ChEBI" id="CHEBI:46398"/>
    </ligand>
</feature>
<dbReference type="STRING" id="1459636.NTE_01920"/>
<evidence type="ECO:0000256" key="8">
    <source>
        <dbReference type="ARBA" id="ARBA00022962"/>
    </source>
</evidence>
<dbReference type="eggNOG" id="arCOG00063">
    <property type="taxonomic scope" value="Archaea"/>
</dbReference>
<evidence type="ECO:0000259" key="13">
    <source>
        <dbReference type="Pfam" id="PF06418"/>
    </source>
</evidence>
<dbReference type="NCBIfam" id="TIGR00337">
    <property type="entry name" value="PyrG"/>
    <property type="match status" value="1"/>
</dbReference>
<dbReference type="InterPro" id="IPR027417">
    <property type="entry name" value="P-loop_NTPase"/>
</dbReference>
<dbReference type="InterPro" id="IPR033828">
    <property type="entry name" value="GATase1_CTP_Synthase"/>
</dbReference>
<dbReference type="GO" id="GO:0004359">
    <property type="term" value="F:glutaminase activity"/>
    <property type="evidence" value="ECO:0007669"/>
    <property type="project" value="RHEA"/>
</dbReference>
<dbReference type="GO" id="GO:0003883">
    <property type="term" value="F:CTP synthase activity"/>
    <property type="evidence" value="ECO:0007669"/>
    <property type="project" value="UniProtKB-UniRule"/>
</dbReference>
<keyword evidence="7 11" id="KW-0460">Magnesium</keyword>
<comment type="pathway">
    <text evidence="1 11">Pyrimidine metabolism; CTP biosynthesis via de novo pathway; CTP from UDP: step 2/2.</text>
</comment>
<feature type="binding site" evidence="11">
    <location>
        <begin position="206"/>
        <end position="211"/>
    </location>
    <ligand>
        <name>CTP</name>
        <dbReference type="ChEBI" id="CHEBI:37563"/>
        <note>allosteric inhibitor</note>
    </ligand>
</feature>
<feature type="binding site" evidence="11">
    <location>
        <position position="31"/>
    </location>
    <ligand>
        <name>UTP</name>
        <dbReference type="ChEBI" id="CHEBI:46398"/>
    </ligand>
</feature>
<evidence type="ECO:0000256" key="1">
    <source>
        <dbReference type="ARBA" id="ARBA00005171"/>
    </source>
</evidence>
<feature type="binding site" evidence="11">
    <location>
        <begin position="32"/>
        <end position="37"/>
    </location>
    <ligand>
        <name>ATP</name>
        <dbReference type="ChEBI" id="CHEBI:30616"/>
    </ligand>
</feature>
<feature type="region of interest" description="Amidoligase domain" evidence="11">
    <location>
        <begin position="1"/>
        <end position="285"/>
    </location>
</feature>
<dbReference type="PROSITE" id="PS51273">
    <property type="entry name" value="GATASE_TYPE_1"/>
    <property type="match status" value="1"/>
</dbReference>
<dbReference type="Gene3D" id="3.40.50.880">
    <property type="match status" value="1"/>
</dbReference>
<dbReference type="UniPathway" id="UPA00159">
    <property type="reaction ID" value="UER00277"/>
</dbReference>
<reference evidence="14 15" key="1">
    <citation type="journal article" date="2014" name="PLoS ONE">
        <title>Genome Sequence of Candidatus Nitrososphaera evergladensis from Group I.1b Enriched from Everglades Soil Reveals Novel Genomic Features of the Ammonia-Oxidizing Archaea.</title>
        <authorList>
            <person name="Zhalnina K.V."/>
            <person name="Dias R."/>
            <person name="Leonard M.T."/>
            <person name="Dorr de Quadros P."/>
            <person name="Camargo F.A."/>
            <person name="Drew J.C."/>
            <person name="Farmerie W.G."/>
            <person name="Daroub S.H."/>
            <person name="Triplett E.W."/>
        </authorList>
    </citation>
    <scope>NUCLEOTIDE SEQUENCE [LARGE SCALE GENOMIC DNA]</scope>
    <source>
        <strain evidence="14 15">SR1</strain>
    </source>
</reference>
<dbReference type="GO" id="GO:0042802">
    <property type="term" value="F:identical protein binding"/>
    <property type="evidence" value="ECO:0007669"/>
    <property type="project" value="TreeGrafter"/>
</dbReference>
<dbReference type="Pfam" id="PF06418">
    <property type="entry name" value="CTP_synth_N"/>
    <property type="match status" value="1"/>
</dbReference>
<feature type="binding site" evidence="11">
    <location>
        <position position="482"/>
    </location>
    <ligand>
        <name>L-glutamine</name>
        <dbReference type="ChEBI" id="CHEBI:58359"/>
    </ligand>
</feature>
<comment type="catalytic activity">
    <reaction evidence="11">
        <text>UTP + NH4(+) + ATP = CTP + ADP + phosphate + 2 H(+)</text>
        <dbReference type="Rhea" id="RHEA:16597"/>
        <dbReference type="ChEBI" id="CHEBI:15378"/>
        <dbReference type="ChEBI" id="CHEBI:28938"/>
        <dbReference type="ChEBI" id="CHEBI:30616"/>
        <dbReference type="ChEBI" id="CHEBI:37563"/>
        <dbReference type="ChEBI" id="CHEBI:43474"/>
        <dbReference type="ChEBI" id="CHEBI:46398"/>
        <dbReference type="ChEBI" id="CHEBI:456216"/>
    </reaction>
</comment>
<feature type="active site" evidence="11">
    <location>
        <position position="527"/>
    </location>
</feature>
<evidence type="ECO:0000256" key="3">
    <source>
        <dbReference type="ARBA" id="ARBA00022598"/>
    </source>
</evidence>
<comment type="activity regulation">
    <text evidence="11">Allosterically activated by GTP, when glutamine is the substrate; GTP has no effect on the reaction when ammonia is the substrate. The allosteric effector GTP functions by stabilizing the protein conformation that binds the tetrahedral intermediate(s) formed during glutamine hydrolysis. Inhibited by the product CTP, via allosteric rather than competitive inhibition.</text>
</comment>
<dbReference type="FunFam" id="3.40.50.300:FF:000009">
    <property type="entry name" value="CTP synthase"/>
    <property type="match status" value="1"/>
</dbReference>
<evidence type="ECO:0000256" key="6">
    <source>
        <dbReference type="ARBA" id="ARBA00022840"/>
    </source>
</evidence>
<dbReference type="HAMAP" id="MF_01227">
    <property type="entry name" value="PyrG"/>
    <property type="match status" value="1"/>
</dbReference>
<dbReference type="GeneID" id="41597668"/>
<feature type="binding site" evidence="11">
    <location>
        <position position="242"/>
    </location>
    <ligand>
        <name>CTP</name>
        <dbReference type="ChEBI" id="CHEBI:37563"/>
        <note>allosteric inhibitor</note>
    </ligand>
</feature>
<dbReference type="NCBIfam" id="NF003792">
    <property type="entry name" value="PRK05380.1"/>
    <property type="match status" value="1"/>
</dbReference>
<dbReference type="InterPro" id="IPR004468">
    <property type="entry name" value="CTP_synthase"/>
</dbReference>
<evidence type="ECO:0000313" key="15">
    <source>
        <dbReference type="Proteomes" id="UP000028194"/>
    </source>
</evidence>
<dbReference type="AlphaFoldDB" id="A0A075MXE8"/>
<keyword evidence="4 11" id="KW-0479">Metal-binding</keyword>
<dbReference type="Pfam" id="PF00117">
    <property type="entry name" value="GATase"/>
    <property type="match status" value="1"/>
</dbReference>
<dbReference type="SUPFAM" id="SSF52540">
    <property type="entry name" value="P-loop containing nucleoside triphosphate hydrolases"/>
    <property type="match status" value="1"/>
</dbReference>
<feature type="binding site" evidence="11">
    <location>
        <position position="242"/>
    </location>
    <ligand>
        <name>UTP</name>
        <dbReference type="ChEBI" id="CHEBI:46398"/>
    </ligand>
</feature>
<dbReference type="FunFam" id="3.40.50.880:FF:000002">
    <property type="entry name" value="CTP synthase"/>
    <property type="match status" value="1"/>
</dbReference>
<evidence type="ECO:0000256" key="2">
    <source>
        <dbReference type="ARBA" id="ARBA00007533"/>
    </source>
</evidence>
<evidence type="ECO:0000313" key="14">
    <source>
        <dbReference type="EMBL" id="AIF83979.1"/>
    </source>
</evidence>
<keyword evidence="5 11" id="KW-0547">Nucleotide-binding</keyword>
<dbReference type="CDD" id="cd01746">
    <property type="entry name" value="GATase1_CTP_Synthase"/>
    <property type="match status" value="1"/>
</dbReference>
<evidence type="ECO:0000256" key="7">
    <source>
        <dbReference type="ARBA" id="ARBA00022842"/>
    </source>
</evidence>
<sequence length="551" mass="60578">MQSSTLPPQQQKNNGRSSSSKFIFVIGGVMSGLGKGVTTSSTARLLQLAGYKVSCVKIDPYVNYDAGTMNPVAHGEVFVTDDGGECDMDIGNYERFIDTSMTKDHNITTGRIYMDVIAAEREGKYLGQCVQIIPHVTDAIKANLRRIAEKEKLDIMVVECGGTVGDIESLPFLEAFRQMALEVGRQNTLFIHVTLAPVLDVVGEQKTKPTQHSVQELRRIGIQPDIIAVRCKTPLTPDARRKISLFASVEQQNVISCHDAPSIYKVPEVIESQGMLKVVSQGLSLKRSKPKWGDWKKVASSFSNYDGSVRIAVVGKYVTLPDSYVSVYHALSHAGAGIGKKVEIDWIDSEKFENGGEKKIASLKEYQGVLAPGGFGKRGSEGIISAANFARENNIPYLGICFGFQLAIVAFARHVCGMAGANSTELDPHTKNPVVDFMPEQRNVHDMGGTMRLGGHNIAVAPKTLAHRLYGATTIRRRHRHRYEFNQNYLDAVTKAGLVLSAHSDSGRRMEILEIPDHKFYFAVQYHAEFSSRPGKPEQAFDAFVKAAARS</sequence>
<comment type="miscellaneous">
    <text evidence="11">CTPSs have evolved a hybrid strategy for distinguishing between UTP and CTP. The overlapping regions of the product feedback inhibitory and substrate sites recognize a common feature in both compounds, the triphosphate moiety. To differentiate isosteric substrate and product pyrimidine rings, an additional pocket far from the expected kinase/ligase catalytic site, specifically recognizes the cytosine and ribose portions of the product inhibitor.</text>
</comment>
<keyword evidence="3 11" id="KW-0436">Ligase</keyword>
<evidence type="ECO:0000259" key="12">
    <source>
        <dbReference type="Pfam" id="PF00117"/>
    </source>
</evidence>
<dbReference type="RefSeq" id="WP_226986923.1">
    <property type="nucleotide sequence ID" value="NZ_CP007174.1"/>
</dbReference>
<gene>
    <name evidence="11" type="primary">pyrG</name>
    <name evidence="14" type="ORF">NTE_01920</name>
</gene>
<dbReference type="GO" id="GO:0019856">
    <property type="term" value="P:pyrimidine nucleobase biosynthetic process"/>
    <property type="evidence" value="ECO:0007669"/>
    <property type="project" value="TreeGrafter"/>
</dbReference>
<dbReference type="InterPro" id="IPR029062">
    <property type="entry name" value="Class_I_gatase-like"/>
</dbReference>
<dbReference type="KEGG" id="nev:NTE_01920"/>
<evidence type="ECO:0000256" key="4">
    <source>
        <dbReference type="ARBA" id="ARBA00022723"/>
    </source>
</evidence>
<comment type="similarity">
    <text evidence="2 11">Belongs to the CTP synthase family.</text>
</comment>
<feature type="binding site" evidence="11">
    <location>
        <begin position="402"/>
        <end position="405"/>
    </location>
    <ligand>
        <name>L-glutamine</name>
        <dbReference type="ChEBI" id="CHEBI:58359"/>
    </ligand>
</feature>
<name>A0A075MXE8_9ARCH</name>
<dbReference type="CDD" id="cd03113">
    <property type="entry name" value="CTPS_N"/>
    <property type="match status" value="1"/>
</dbReference>
<feature type="binding site" evidence="11">
    <location>
        <begin position="166"/>
        <end position="168"/>
    </location>
    <ligand>
        <name>CTP</name>
        <dbReference type="ChEBI" id="CHEBI:37563"/>
        <note>allosteric inhibitor</note>
    </ligand>
</feature>
<comment type="function">
    <text evidence="11">Catalyzes the ATP-dependent amination of UTP to CTP with either L-glutamine or ammonia as the source of nitrogen. Regulates intracellular CTP levels through interactions with the four ribonucleotide triphosphates.</text>
</comment>
<feature type="binding site" evidence="11">
    <location>
        <position position="260"/>
    </location>
    <ligand>
        <name>ATP</name>
        <dbReference type="ChEBI" id="CHEBI:30616"/>
    </ligand>
</feature>
<feature type="active site" description="Nucleophile; for glutamine hydrolysis" evidence="11">
    <location>
        <position position="401"/>
    </location>
</feature>
<feature type="binding site" evidence="11">
    <location>
        <position position="374"/>
    </location>
    <ligand>
        <name>L-glutamine</name>
        <dbReference type="ChEBI" id="CHEBI:58359"/>
    </ligand>
</feature>
<comment type="subunit">
    <text evidence="11">Homotetramer.</text>
</comment>
<dbReference type="GO" id="GO:0005524">
    <property type="term" value="F:ATP binding"/>
    <property type="evidence" value="ECO:0007669"/>
    <property type="project" value="UniProtKB-KW"/>
</dbReference>
<dbReference type="InterPro" id="IPR017456">
    <property type="entry name" value="CTP_synthase_N"/>
</dbReference>
<feature type="binding site" evidence="11">
    <location>
        <position position="31"/>
    </location>
    <ligand>
        <name>CTP</name>
        <dbReference type="ChEBI" id="CHEBI:37563"/>
        <note>allosteric inhibitor</note>
    </ligand>
</feature>
<feature type="binding site" evidence="11">
    <location>
        <position position="159"/>
    </location>
    <ligand>
        <name>Mg(2+)</name>
        <dbReference type="ChEBI" id="CHEBI:18420"/>
    </ligand>
</feature>
<dbReference type="PANTHER" id="PTHR11550:SF0">
    <property type="entry name" value="CTP SYNTHASE-RELATED"/>
    <property type="match status" value="1"/>
</dbReference>
<dbReference type="HOGENOM" id="CLU_011675_5_0_2"/>
<protein>
    <recommendedName>
        <fullName evidence="11">CTP synthase</fullName>
        <ecNumber evidence="11">6.3.4.2</ecNumber>
    </recommendedName>
    <alternativeName>
        <fullName evidence="11">Cytidine 5'-triphosphate synthase</fullName>
    </alternativeName>
    <alternativeName>
        <fullName evidence="11">Cytidine triphosphate synthetase</fullName>
        <shortName evidence="11">CTP synthetase</shortName>
        <shortName evidence="11">CTPS</shortName>
    </alternativeName>
    <alternativeName>
        <fullName evidence="11">UTP--ammonia ligase</fullName>
    </alternativeName>
</protein>
<dbReference type="Proteomes" id="UP000028194">
    <property type="component" value="Chromosome"/>
</dbReference>
<dbReference type="GO" id="GO:0046872">
    <property type="term" value="F:metal ion binding"/>
    <property type="evidence" value="ECO:0007669"/>
    <property type="project" value="UniProtKB-KW"/>
</dbReference>